<evidence type="ECO:0000256" key="10">
    <source>
        <dbReference type="SAM" id="Coils"/>
    </source>
</evidence>
<evidence type="ECO:0000256" key="1">
    <source>
        <dbReference type="ARBA" id="ARBA00004611"/>
    </source>
</evidence>
<dbReference type="Proteomes" id="UP000288216">
    <property type="component" value="Unassembled WGS sequence"/>
</dbReference>
<evidence type="ECO:0000313" key="12">
    <source>
        <dbReference type="Proteomes" id="UP000288216"/>
    </source>
</evidence>
<name>A0A401QLC1_SCYTO</name>
<dbReference type="InterPro" id="IPR008805">
    <property type="entry name" value="RIB43A"/>
</dbReference>
<evidence type="ECO:0000256" key="4">
    <source>
        <dbReference type="ARBA" id="ARBA00022846"/>
    </source>
</evidence>
<sequence>MKEAQDEAEWDLQRILAARAALALQEKEAEEARRLRQELDTYNNQLAKEQLS</sequence>
<gene>
    <name evidence="11" type="ORF">scyTo_0026903</name>
</gene>
<keyword evidence="8" id="KW-0966">Cell projection</keyword>
<evidence type="ECO:0000256" key="5">
    <source>
        <dbReference type="ARBA" id="ARBA00023054"/>
    </source>
</evidence>
<keyword evidence="6" id="KW-0969">Cilium</keyword>
<evidence type="ECO:0000256" key="2">
    <source>
        <dbReference type="ARBA" id="ARBA00006875"/>
    </source>
</evidence>
<accession>A0A401QLC1</accession>
<dbReference type="EMBL" id="BFAA01256514">
    <property type="protein sequence ID" value="GCB86179.1"/>
    <property type="molecule type" value="Genomic_DNA"/>
</dbReference>
<organism evidence="11 12">
    <name type="scientific">Scyliorhinus torazame</name>
    <name type="common">Cloudy catshark</name>
    <name type="synonym">Catulus torazame</name>
    <dbReference type="NCBI Taxonomy" id="75743"/>
    <lineage>
        <taxon>Eukaryota</taxon>
        <taxon>Metazoa</taxon>
        <taxon>Chordata</taxon>
        <taxon>Craniata</taxon>
        <taxon>Vertebrata</taxon>
        <taxon>Chondrichthyes</taxon>
        <taxon>Elasmobranchii</taxon>
        <taxon>Galeomorphii</taxon>
        <taxon>Galeoidea</taxon>
        <taxon>Carcharhiniformes</taxon>
        <taxon>Scyliorhinidae</taxon>
        <taxon>Scyliorhinus</taxon>
    </lineage>
</organism>
<proteinExistence type="inferred from homology"/>
<keyword evidence="4" id="KW-0282">Flagellum</keyword>
<evidence type="ECO:0000256" key="3">
    <source>
        <dbReference type="ARBA" id="ARBA00022490"/>
    </source>
</evidence>
<reference evidence="11 12" key="1">
    <citation type="journal article" date="2018" name="Nat. Ecol. Evol.">
        <title>Shark genomes provide insights into elasmobranch evolution and the origin of vertebrates.</title>
        <authorList>
            <person name="Hara Y"/>
            <person name="Yamaguchi K"/>
            <person name="Onimaru K"/>
            <person name="Kadota M"/>
            <person name="Koyanagi M"/>
            <person name="Keeley SD"/>
            <person name="Tatsumi K"/>
            <person name="Tanaka K"/>
            <person name="Motone F"/>
            <person name="Kageyama Y"/>
            <person name="Nozu R"/>
            <person name="Adachi N"/>
            <person name="Nishimura O"/>
            <person name="Nakagawa R"/>
            <person name="Tanegashima C"/>
            <person name="Kiyatake I"/>
            <person name="Matsumoto R"/>
            <person name="Murakumo K"/>
            <person name="Nishida K"/>
            <person name="Terakita A"/>
            <person name="Kuratani S"/>
            <person name="Sato K"/>
            <person name="Hyodo S Kuraku.S."/>
        </authorList>
    </citation>
    <scope>NUCLEOTIDE SEQUENCE [LARGE SCALE GENOMIC DNA]</scope>
</reference>
<keyword evidence="12" id="KW-1185">Reference proteome</keyword>
<dbReference type="Pfam" id="PF05914">
    <property type="entry name" value="RIB43A"/>
    <property type="match status" value="1"/>
</dbReference>
<protein>
    <submittedName>
        <fullName evidence="11">Uncharacterized protein</fullName>
    </submittedName>
</protein>
<feature type="coiled-coil region" evidence="10">
    <location>
        <begin position="15"/>
        <end position="52"/>
    </location>
</feature>
<evidence type="ECO:0000256" key="8">
    <source>
        <dbReference type="ARBA" id="ARBA00023273"/>
    </source>
</evidence>
<keyword evidence="3" id="KW-0963">Cytoplasm</keyword>
<comment type="subcellular location">
    <subcellularLocation>
        <location evidence="1">Cytoplasm</location>
        <location evidence="1">Cytoskeleton</location>
        <location evidence="1">Flagellum axoneme</location>
    </subcellularLocation>
</comment>
<comment type="caution">
    <text evidence="11">The sequence shown here is derived from an EMBL/GenBank/DDBJ whole genome shotgun (WGS) entry which is preliminary data.</text>
</comment>
<dbReference type="AlphaFoldDB" id="A0A401QLC1"/>
<evidence type="ECO:0000256" key="6">
    <source>
        <dbReference type="ARBA" id="ARBA00023069"/>
    </source>
</evidence>
<comment type="similarity">
    <text evidence="2">Belongs to the RIB43A family.</text>
</comment>
<keyword evidence="5 10" id="KW-0175">Coiled coil</keyword>
<evidence type="ECO:0000256" key="7">
    <source>
        <dbReference type="ARBA" id="ARBA00023212"/>
    </source>
</evidence>
<evidence type="ECO:0000256" key="9">
    <source>
        <dbReference type="ARBA" id="ARBA00046435"/>
    </source>
</evidence>
<feature type="non-terminal residue" evidence="11">
    <location>
        <position position="52"/>
    </location>
</feature>
<evidence type="ECO:0000313" key="11">
    <source>
        <dbReference type="EMBL" id="GCB86179.1"/>
    </source>
</evidence>
<comment type="subunit">
    <text evidence="9">Microtubule inner protein component of sperm flagellar doublet microtubules.</text>
</comment>
<keyword evidence="7" id="KW-0206">Cytoskeleton</keyword>